<feature type="domain" description="Multidrug resistance protein MdtA-like barrel-sandwich hybrid" evidence="3">
    <location>
        <begin position="58"/>
        <end position="177"/>
    </location>
</feature>
<dbReference type="GO" id="GO:0030313">
    <property type="term" value="C:cell envelope"/>
    <property type="evidence" value="ECO:0007669"/>
    <property type="project" value="UniProtKB-SubCell"/>
</dbReference>
<proteinExistence type="inferred from homology"/>
<dbReference type="NCBIfam" id="TIGR01730">
    <property type="entry name" value="RND_mfp"/>
    <property type="match status" value="1"/>
</dbReference>
<dbReference type="Gene3D" id="2.40.30.170">
    <property type="match status" value="1"/>
</dbReference>
<accession>A0A364Y5K2</accession>
<evidence type="ECO:0000256" key="2">
    <source>
        <dbReference type="ARBA" id="ARBA00009477"/>
    </source>
</evidence>
<dbReference type="Pfam" id="PF25967">
    <property type="entry name" value="RND-MFP_C"/>
    <property type="match status" value="1"/>
</dbReference>
<evidence type="ECO:0000313" key="6">
    <source>
        <dbReference type="EMBL" id="RAW02233.1"/>
    </source>
</evidence>
<dbReference type="InterPro" id="IPR006143">
    <property type="entry name" value="RND_pump_MFP"/>
</dbReference>
<reference evidence="6 7" key="1">
    <citation type="submission" date="2018-06" db="EMBL/GenBank/DDBJ databases">
        <title>Chryseolinea flavus sp. nov., a member of the phylum Bacteroidetes isolated from soil.</title>
        <authorList>
            <person name="Li Y."/>
            <person name="Wang J."/>
        </authorList>
    </citation>
    <scope>NUCLEOTIDE SEQUENCE [LARGE SCALE GENOMIC DNA]</scope>
    <source>
        <strain evidence="6 7">SDU1-6</strain>
    </source>
</reference>
<dbReference type="Gene3D" id="2.40.420.20">
    <property type="match status" value="1"/>
</dbReference>
<protein>
    <submittedName>
        <fullName evidence="6">Efflux RND transporter periplasmic adaptor subunit</fullName>
    </submittedName>
</protein>
<dbReference type="SUPFAM" id="SSF111369">
    <property type="entry name" value="HlyD-like secretion proteins"/>
    <property type="match status" value="1"/>
</dbReference>
<dbReference type="InterPro" id="IPR058625">
    <property type="entry name" value="MdtA-like_BSH"/>
</dbReference>
<dbReference type="EMBL" id="QMFY01000002">
    <property type="protein sequence ID" value="RAW02233.1"/>
    <property type="molecule type" value="Genomic_DNA"/>
</dbReference>
<gene>
    <name evidence="6" type="ORF">DQQ10_06735</name>
</gene>
<comment type="similarity">
    <text evidence="2">Belongs to the membrane fusion protein (MFP) (TC 8.A.1) family.</text>
</comment>
<dbReference type="Proteomes" id="UP000251889">
    <property type="component" value="Unassembled WGS sequence"/>
</dbReference>
<dbReference type="RefSeq" id="WP_112746056.1">
    <property type="nucleotide sequence ID" value="NZ_QMFY01000002.1"/>
</dbReference>
<dbReference type="InterPro" id="IPR058626">
    <property type="entry name" value="MdtA-like_b-barrel"/>
</dbReference>
<dbReference type="InterPro" id="IPR058627">
    <property type="entry name" value="MdtA-like_C"/>
</dbReference>
<organism evidence="6 7">
    <name type="scientific">Pseudochryseolinea flava</name>
    <dbReference type="NCBI Taxonomy" id="2059302"/>
    <lineage>
        <taxon>Bacteria</taxon>
        <taxon>Pseudomonadati</taxon>
        <taxon>Bacteroidota</taxon>
        <taxon>Cytophagia</taxon>
        <taxon>Cytophagales</taxon>
        <taxon>Fulvivirgaceae</taxon>
        <taxon>Pseudochryseolinea</taxon>
    </lineage>
</organism>
<dbReference type="GO" id="GO:0046677">
    <property type="term" value="P:response to antibiotic"/>
    <property type="evidence" value="ECO:0007669"/>
    <property type="project" value="TreeGrafter"/>
</dbReference>
<evidence type="ECO:0000259" key="4">
    <source>
        <dbReference type="Pfam" id="PF25944"/>
    </source>
</evidence>
<evidence type="ECO:0000313" key="7">
    <source>
        <dbReference type="Proteomes" id="UP000251889"/>
    </source>
</evidence>
<feature type="domain" description="Multidrug resistance protein MdtA-like beta-barrel" evidence="4">
    <location>
        <begin position="188"/>
        <end position="269"/>
    </location>
</feature>
<dbReference type="Gene3D" id="2.40.50.100">
    <property type="match status" value="1"/>
</dbReference>
<evidence type="ECO:0000259" key="5">
    <source>
        <dbReference type="Pfam" id="PF25967"/>
    </source>
</evidence>
<sequence length="361" mass="40864">MTRNYILILAASLLFLASCGHDEHGKHEEAKYTVTTPIKKDTLVFHEYVCQIHAIQHIELRALEKGYLQNIYVDEGQLVKKGKLMFQIMPMIYQAETERAEAEVKFAEIEYLNTKSLADSNIVSANELALNKARLDKAKAEVSLAKAHLGFTKISAPFDGIMDRFHVRLGSLVDEGELLTTLSDNSKMWVYFNVPEAEYLDYVMRSKSDTPLKVKLQMANNRLFPESGKVETIEADFNNETGNIAFRAIFNNPDGILRHGETGNILMPVTLHDALLIPQKATFEILDKKYVFVVDDAGIVKSREIKVGTEMPHLYAVTHGLQENDKILVDGLRKVKNNQQIKYGFVKQQQILAQLNDLHAE</sequence>
<dbReference type="AlphaFoldDB" id="A0A364Y5K2"/>
<keyword evidence="7" id="KW-1185">Reference proteome</keyword>
<comment type="caution">
    <text evidence="6">The sequence shown here is derived from an EMBL/GenBank/DDBJ whole genome shotgun (WGS) entry which is preliminary data.</text>
</comment>
<evidence type="ECO:0000256" key="1">
    <source>
        <dbReference type="ARBA" id="ARBA00004196"/>
    </source>
</evidence>
<dbReference type="Pfam" id="PF25944">
    <property type="entry name" value="Beta-barrel_RND"/>
    <property type="match status" value="1"/>
</dbReference>
<dbReference type="Pfam" id="PF25917">
    <property type="entry name" value="BSH_RND"/>
    <property type="match status" value="1"/>
</dbReference>
<comment type="subcellular location">
    <subcellularLocation>
        <location evidence="1">Cell envelope</location>
    </subcellularLocation>
</comment>
<dbReference type="GO" id="GO:0005886">
    <property type="term" value="C:plasma membrane"/>
    <property type="evidence" value="ECO:0007669"/>
    <property type="project" value="TreeGrafter"/>
</dbReference>
<feature type="domain" description="Multidrug resistance protein MdtA-like C-terminal permuted SH3" evidence="5">
    <location>
        <begin position="273"/>
        <end position="333"/>
    </location>
</feature>
<dbReference type="PANTHER" id="PTHR30158">
    <property type="entry name" value="ACRA/E-RELATED COMPONENT OF DRUG EFFLUX TRANSPORTER"/>
    <property type="match status" value="1"/>
</dbReference>
<dbReference type="PANTHER" id="PTHR30158:SF23">
    <property type="entry name" value="MULTIDRUG RESISTANCE PROTEIN MEXA"/>
    <property type="match status" value="1"/>
</dbReference>
<dbReference type="PROSITE" id="PS51257">
    <property type="entry name" value="PROKAR_LIPOPROTEIN"/>
    <property type="match status" value="1"/>
</dbReference>
<evidence type="ECO:0000259" key="3">
    <source>
        <dbReference type="Pfam" id="PF25917"/>
    </source>
</evidence>
<dbReference type="OrthoDB" id="9801814at2"/>
<dbReference type="Gene3D" id="1.10.287.470">
    <property type="entry name" value="Helix hairpin bin"/>
    <property type="match status" value="1"/>
</dbReference>
<dbReference type="GO" id="GO:0022857">
    <property type="term" value="F:transmembrane transporter activity"/>
    <property type="evidence" value="ECO:0007669"/>
    <property type="project" value="InterPro"/>
</dbReference>
<name>A0A364Y5K2_9BACT</name>